<dbReference type="InterPro" id="IPR000897">
    <property type="entry name" value="SRP54_GTPase_dom"/>
</dbReference>
<gene>
    <name evidence="16" type="ordered locus">Desru_1255</name>
</gene>
<dbReference type="InterPro" id="IPR020006">
    <property type="entry name" value="FlhF"/>
</dbReference>
<accession>F6DNT4</accession>
<dbReference type="SUPFAM" id="SSF52540">
    <property type="entry name" value="P-loop containing nucleoside triphosphate hydrolases"/>
    <property type="match status" value="1"/>
</dbReference>
<dbReference type="Gene3D" id="1.20.120.1380">
    <property type="entry name" value="Flagellar FlhF biosynthesis protein, N domain"/>
    <property type="match status" value="1"/>
</dbReference>
<evidence type="ECO:0000256" key="7">
    <source>
        <dbReference type="ARBA" id="ARBA00022795"/>
    </source>
</evidence>
<evidence type="ECO:0000256" key="2">
    <source>
        <dbReference type="ARBA" id="ARBA00008531"/>
    </source>
</evidence>
<comment type="function">
    <text evidence="12">Necessary for flagellar biosynthesis. May be involved in translocation of the flagellum.</text>
</comment>
<dbReference type="KEGG" id="dru:Desru_1255"/>
<dbReference type="FunFam" id="3.40.50.300:FF:000695">
    <property type="entry name" value="Flagellar biosynthesis regulator FlhF"/>
    <property type="match status" value="1"/>
</dbReference>
<keyword evidence="11" id="KW-1006">Bacterial flagellum protein export</keyword>
<evidence type="ECO:0000256" key="6">
    <source>
        <dbReference type="ARBA" id="ARBA00022741"/>
    </source>
</evidence>
<dbReference type="SMART" id="SM00382">
    <property type="entry name" value="AAA"/>
    <property type="match status" value="1"/>
</dbReference>
<evidence type="ECO:0000313" key="17">
    <source>
        <dbReference type="Proteomes" id="UP000009234"/>
    </source>
</evidence>
<evidence type="ECO:0000256" key="4">
    <source>
        <dbReference type="ARBA" id="ARBA00022448"/>
    </source>
</evidence>
<evidence type="ECO:0000256" key="10">
    <source>
        <dbReference type="ARBA" id="ARBA00023136"/>
    </source>
</evidence>
<proteinExistence type="inferred from homology"/>
<sequence length="413" mass="46353">MKIKKYTVEDMQQAIYLIKQELGPEAVIVSSHRVKGPGWMGWFKKMVEVTAVLDDVPLPTSRTLPQPRIPEPVQIEAPKSAPVAYPEKYALVRSQPANGNHPAGGFTKTLRQETRFQPLLDESLLKITEEDLKSQQVLLREKETSLAAVDKDNGWMEKLLEMDIQEGLAGEMLQTALQRVPGDAPDDYVRLALANRTAEMLDAAYSQTEDARVMVFIGQPGVGKTTTITKLATRLQLLQNKKIALITIYNYRYGAADSLKVFAETSELPVEVVMTPAELRQALEKHGDKDYILIDTVGRISKNTGQILELKGFLEMVPGDPDVFLVLSASTKDRDLFRTINEFKITNFNKFIFTKLDETETLGSLLNVVSRTGLPIMYYANGQNIPDDLFRVYPKKLANLLFWSAQDDEGSRT</sequence>
<keyword evidence="7" id="KW-1005">Bacterial flagellum biogenesis</keyword>
<feature type="domain" description="SRP54-type proteins GTP-binding" evidence="15">
    <location>
        <begin position="211"/>
        <end position="403"/>
    </location>
</feature>
<keyword evidence="16" id="KW-0966">Cell projection</keyword>
<evidence type="ECO:0000256" key="12">
    <source>
        <dbReference type="ARBA" id="ARBA00025337"/>
    </source>
</evidence>
<dbReference type="CDD" id="cd17873">
    <property type="entry name" value="FlhF"/>
    <property type="match status" value="1"/>
</dbReference>
<dbReference type="InterPro" id="IPR047040">
    <property type="entry name" value="FlhF__GTPase_dom"/>
</dbReference>
<keyword evidence="5" id="KW-1003">Cell membrane</keyword>
<dbReference type="GO" id="GO:0006614">
    <property type="term" value="P:SRP-dependent cotranslational protein targeting to membrane"/>
    <property type="evidence" value="ECO:0007669"/>
    <property type="project" value="UniProtKB-UniRule"/>
</dbReference>
<evidence type="ECO:0000256" key="11">
    <source>
        <dbReference type="ARBA" id="ARBA00023225"/>
    </source>
</evidence>
<dbReference type="GO" id="GO:0044781">
    <property type="term" value="P:bacterial-type flagellum organization"/>
    <property type="evidence" value="ECO:0007669"/>
    <property type="project" value="UniProtKB-UniRule"/>
</dbReference>
<protein>
    <recommendedName>
        <fullName evidence="3 13">Flagellar biosynthesis protein FlhF</fullName>
    </recommendedName>
</protein>
<comment type="similarity">
    <text evidence="2">Belongs to the GTP-binding SRP family.</text>
</comment>
<evidence type="ECO:0000256" key="5">
    <source>
        <dbReference type="ARBA" id="ARBA00022475"/>
    </source>
</evidence>
<dbReference type="PANTHER" id="PTHR43134:SF3">
    <property type="entry name" value="FLAGELLAR BIOSYNTHESIS PROTEIN FLHF"/>
    <property type="match status" value="1"/>
</dbReference>
<dbReference type="eggNOG" id="COG1419">
    <property type="taxonomic scope" value="Bacteria"/>
</dbReference>
<organism evidence="16 17">
    <name type="scientific">Desulforamulus ruminis (strain ATCC 23193 / DSM 2154 / NCIMB 8452 / DL)</name>
    <name type="common">Desulfotomaculum ruminis</name>
    <dbReference type="NCBI Taxonomy" id="696281"/>
    <lineage>
        <taxon>Bacteria</taxon>
        <taxon>Bacillati</taxon>
        <taxon>Bacillota</taxon>
        <taxon>Clostridia</taxon>
        <taxon>Eubacteriales</taxon>
        <taxon>Peptococcaceae</taxon>
        <taxon>Desulforamulus</taxon>
    </lineage>
</organism>
<dbReference type="InterPro" id="IPR003593">
    <property type="entry name" value="AAA+_ATPase"/>
</dbReference>
<dbReference type="EMBL" id="CP002780">
    <property type="protein sequence ID" value="AEG59529.1"/>
    <property type="molecule type" value="Genomic_DNA"/>
</dbReference>
<dbReference type="Proteomes" id="UP000009234">
    <property type="component" value="Chromosome"/>
</dbReference>
<keyword evidence="16" id="KW-0969">Cilium</keyword>
<keyword evidence="17" id="KW-1185">Reference proteome</keyword>
<reference evidence="17" key="1">
    <citation type="submission" date="2011-05" db="EMBL/GenBank/DDBJ databases">
        <title>Complete sequence of Desulfotomaculum ruminis DSM 2154.</title>
        <authorList>
            <person name="Lucas S."/>
            <person name="Copeland A."/>
            <person name="Lapidus A."/>
            <person name="Cheng J.-F."/>
            <person name="Goodwin L."/>
            <person name="Pitluck S."/>
            <person name="Lu M."/>
            <person name="Detter J.C."/>
            <person name="Han C."/>
            <person name="Tapia R."/>
            <person name="Land M."/>
            <person name="Hauser L."/>
            <person name="Kyrpides N."/>
            <person name="Ivanova N."/>
            <person name="Mikhailova N."/>
            <person name="Pagani I."/>
            <person name="Stams A.J.M."/>
            <person name="Plugge C.M."/>
            <person name="Muyzer G."/>
            <person name="Kuever J."/>
            <person name="Parshina S.N."/>
            <person name="Ivanova A.E."/>
            <person name="Nazina T.N."/>
            <person name="Brambilla E."/>
            <person name="Spring S."/>
            <person name="Klenk H.-P."/>
            <person name="Woyke T."/>
        </authorList>
    </citation>
    <scope>NUCLEOTIDE SEQUENCE [LARGE SCALE GENOMIC DNA]</scope>
    <source>
        <strain evidence="17">ATCC 23193 / DSM 2154 / NCIB 8452 / DL</strain>
    </source>
</reference>
<dbReference type="InterPro" id="IPR027417">
    <property type="entry name" value="P-loop_NTPase"/>
</dbReference>
<dbReference type="GO" id="GO:0005886">
    <property type="term" value="C:plasma membrane"/>
    <property type="evidence" value="ECO:0007669"/>
    <property type="project" value="UniProtKB-SubCell"/>
</dbReference>
<dbReference type="Gene3D" id="3.40.50.300">
    <property type="entry name" value="P-loop containing nucleotide triphosphate hydrolases"/>
    <property type="match status" value="1"/>
</dbReference>
<dbReference type="AlphaFoldDB" id="F6DNT4"/>
<dbReference type="Pfam" id="PF00448">
    <property type="entry name" value="SRP54"/>
    <property type="match status" value="1"/>
</dbReference>
<dbReference type="HOGENOM" id="CLU_009301_11_4_9"/>
<dbReference type="GO" id="GO:0003924">
    <property type="term" value="F:GTPase activity"/>
    <property type="evidence" value="ECO:0007669"/>
    <property type="project" value="UniProtKB-UniRule"/>
</dbReference>
<keyword evidence="8" id="KW-0653">Protein transport</keyword>
<dbReference type="GO" id="GO:0015031">
    <property type="term" value="P:protein transport"/>
    <property type="evidence" value="ECO:0007669"/>
    <property type="project" value="UniProtKB-KW"/>
</dbReference>
<name>F6DNT4_DESRL</name>
<evidence type="ECO:0000313" key="16">
    <source>
        <dbReference type="EMBL" id="AEG59529.1"/>
    </source>
</evidence>
<dbReference type="RefSeq" id="WP_013841300.1">
    <property type="nucleotide sequence ID" value="NC_015589.1"/>
</dbReference>
<keyword evidence="4" id="KW-0813">Transport</keyword>
<comment type="subcellular location">
    <subcellularLocation>
        <location evidence="1">Cell membrane</location>
        <topology evidence="1">Peripheral membrane protein</topology>
        <orientation evidence="1">Cytoplasmic side</orientation>
    </subcellularLocation>
</comment>
<dbReference type="STRING" id="696281.Desru_1255"/>
<keyword evidence="6" id="KW-0547">Nucleotide-binding</keyword>
<feature type="domain" description="AAA+ ATPase" evidence="14">
    <location>
        <begin position="210"/>
        <end position="347"/>
    </location>
</feature>
<evidence type="ECO:0000259" key="14">
    <source>
        <dbReference type="SMART" id="SM00382"/>
    </source>
</evidence>
<evidence type="ECO:0000256" key="1">
    <source>
        <dbReference type="ARBA" id="ARBA00004413"/>
    </source>
</evidence>
<dbReference type="GO" id="GO:0005047">
    <property type="term" value="F:signal recognition particle binding"/>
    <property type="evidence" value="ECO:0007669"/>
    <property type="project" value="TreeGrafter"/>
</dbReference>
<dbReference type="GO" id="GO:0005525">
    <property type="term" value="F:GTP binding"/>
    <property type="evidence" value="ECO:0007669"/>
    <property type="project" value="UniProtKB-UniRule"/>
</dbReference>
<keyword evidence="10" id="KW-0472">Membrane</keyword>
<evidence type="ECO:0000259" key="15">
    <source>
        <dbReference type="SMART" id="SM00962"/>
    </source>
</evidence>
<evidence type="ECO:0000256" key="9">
    <source>
        <dbReference type="ARBA" id="ARBA00023134"/>
    </source>
</evidence>
<reference evidence="16 17" key="2">
    <citation type="journal article" date="2012" name="Stand. Genomic Sci.">
        <title>Complete genome sequence of the sulfate-reducing firmicute Desulfotomaculum ruminis type strain (DL(T)).</title>
        <authorList>
            <person name="Spring S."/>
            <person name="Visser M."/>
            <person name="Lu M."/>
            <person name="Copeland A."/>
            <person name="Lapidus A."/>
            <person name="Lucas S."/>
            <person name="Cheng J.F."/>
            <person name="Han C."/>
            <person name="Tapia R."/>
            <person name="Goodwin L.A."/>
            <person name="Pitluck S."/>
            <person name="Ivanova N."/>
            <person name="Land M."/>
            <person name="Hauser L."/>
            <person name="Larimer F."/>
            <person name="Rohde M."/>
            <person name="Goker M."/>
            <person name="Detter J.C."/>
            <person name="Kyrpides N.C."/>
            <person name="Woyke T."/>
            <person name="Schaap P.J."/>
            <person name="Plugge C.M."/>
            <person name="Muyzer G."/>
            <person name="Kuever J."/>
            <person name="Pereira I.A."/>
            <person name="Parshina S.N."/>
            <person name="Bernier-Latmani R."/>
            <person name="Stams A.J."/>
            <person name="Klenk H.P."/>
        </authorList>
    </citation>
    <scope>NUCLEOTIDE SEQUENCE [LARGE SCALE GENOMIC DNA]</scope>
    <source>
        <strain evidence="17">ATCC 23193 / DSM 2154 / NCIB 8452 / DL</strain>
    </source>
</reference>
<dbReference type="OrthoDB" id="9778554at2"/>
<keyword evidence="9" id="KW-0342">GTP-binding</keyword>
<evidence type="ECO:0000256" key="13">
    <source>
        <dbReference type="NCBIfam" id="TIGR03499"/>
    </source>
</evidence>
<dbReference type="SMART" id="SM00962">
    <property type="entry name" value="SRP54"/>
    <property type="match status" value="1"/>
</dbReference>
<dbReference type="PANTHER" id="PTHR43134">
    <property type="entry name" value="SIGNAL RECOGNITION PARTICLE RECEPTOR SUBUNIT ALPHA"/>
    <property type="match status" value="1"/>
</dbReference>
<evidence type="ECO:0000256" key="3">
    <source>
        <dbReference type="ARBA" id="ARBA00014919"/>
    </source>
</evidence>
<evidence type="ECO:0000256" key="8">
    <source>
        <dbReference type="ARBA" id="ARBA00022927"/>
    </source>
</evidence>
<keyword evidence="16" id="KW-0282">Flagellum</keyword>
<dbReference type="NCBIfam" id="TIGR03499">
    <property type="entry name" value="FlhF"/>
    <property type="match status" value="1"/>
</dbReference>